<organism evidence="2">
    <name type="scientific">candidate division WOR-3 bacterium</name>
    <dbReference type="NCBI Taxonomy" id="2052148"/>
    <lineage>
        <taxon>Bacteria</taxon>
        <taxon>Bacteria division WOR-3</taxon>
    </lineage>
</organism>
<protein>
    <submittedName>
        <fullName evidence="2">TIGR02710 family CRISPR-associated protein</fullName>
    </submittedName>
</protein>
<comment type="caution">
    <text evidence="2">The sequence shown here is derived from an EMBL/GenBank/DDBJ whole genome shotgun (WGS) entry which is preliminary data.</text>
</comment>
<dbReference type="NCBIfam" id="TIGR02710">
    <property type="entry name" value="TIGR02710 family CRISPR-associated CARF protein"/>
    <property type="match status" value="1"/>
</dbReference>
<dbReference type="Pfam" id="PF23400">
    <property type="entry name" value="CARF_Card1"/>
    <property type="match status" value="1"/>
</dbReference>
<gene>
    <name evidence="2" type="ORF">ENW73_01520</name>
</gene>
<reference evidence="2" key="1">
    <citation type="journal article" date="2020" name="mSystems">
        <title>Genome- and Community-Level Interaction Insights into Carbon Utilization and Element Cycling Functions of Hydrothermarchaeota in Hydrothermal Sediment.</title>
        <authorList>
            <person name="Zhou Z."/>
            <person name="Liu Y."/>
            <person name="Xu W."/>
            <person name="Pan J."/>
            <person name="Luo Z.H."/>
            <person name="Li M."/>
        </authorList>
    </citation>
    <scope>NUCLEOTIDE SEQUENCE [LARGE SCALE GENOMIC DNA]</scope>
    <source>
        <strain evidence="2">SpSt-876</strain>
    </source>
</reference>
<dbReference type="InterPro" id="IPR014082">
    <property type="entry name" value="CRISPR-assoc_prot_Cas02710"/>
</dbReference>
<accession>A0A7C6A887</accession>
<evidence type="ECO:0000259" key="1">
    <source>
        <dbReference type="Pfam" id="PF23400"/>
    </source>
</evidence>
<dbReference type="AlphaFoldDB" id="A0A7C6A887"/>
<dbReference type="EMBL" id="DTLI01000033">
    <property type="protein sequence ID" value="HHS51532.1"/>
    <property type="molecule type" value="Genomic_DNA"/>
</dbReference>
<dbReference type="Pfam" id="PF09670">
    <property type="entry name" value="Cas_Cas02710"/>
    <property type="match status" value="1"/>
</dbReference>
<sequence>MQNGFLFTIVVIYQILAQSIQNKKKGGDMKSLFIATVGMGTGPEADITKPLIKSIVEANPSFLLLFVTQESKTNAEKIVAELKRTNENSQIHILKNKDDIEAIFKEMNGKIYGFIEKGYECANTIVDFTTGTKPMSAALALVATKFRCGRLKYISVRRNDERKVIEGSERMITFEPQGIFASYAIDNAVDLILKYRFESAIALLEPLPQGLLTVEEKLLLADLIKIANAYSYWDKFDHIKFAGQYNKIEFQNPLLNQFKVSEETKKLIHSIGIDLKNNKVSHFAVVDLINNAKRRIEEGKYDDAVARLYRAVEMLAQWQLMTKYQQDSGDIQLSKAPPKSKGWLANYKDNKDGKIKISLHKDYQLLEDYGDELGKEFNKDEKMKGLLKERNDSILAHGIKPINKKTSEDFLEYVINYGKKYITEFEKLQKDLSFPWSD</sequence>
<proteinExistence type="predicted"/>
<name>A0A7C6A887_UNCW3</name>
<evidence type="ECO:0000313" key="2">
    <source>
        <dbReference type="EMBL" id="HHS51532.1"/>
    </source>
</evidence>
<dbReference type="Gene3D" id="3.40.50.10770">
    <property type="entry name" value="Hypothetical protein VC1899 like domain (Restriction endonuclease-like)"/>
    <property type="match status" value="1"/>
</dbReference>
<dbReference type="InterPro" id="IPR056339">
    <property type="entry name" value="CARF_Card1"/>
</dbReference>
<feature type="domain" description="Card1 CARF" evidence="1">
    <location>
        <begin position="52"/>
        <end position="159"/>
    </location>
</feature>